<accession>A0A8J2YVE8</accession>
<gene>
    <name evidence="1" type="ORF">GCM10011611_37150</name>
</gene>
<keyword evidence="2" id="KW-1185">Reference proteome</keyword>
<dbReference type="InterPro" id="IPR011051">
    <property type="entry name" value="RmlC_Cupin_sf"/>
</dbReference>
<evidence type="ECO:0000313" key="2">
    <source>
        <dbReference type="Proteomes" id="UP000646365"/>
    </source>
</evidence>
<dbReference type="Gene3D" id="2.60.120.10">
    <property type="entry name" value="Jelly Rolls"/>
    <property type="match status" value="1"/>
</dbReference>
<dbReference type="AlphaFoldDB" id="A0A8J2YVE8"/>
<dbReference type="CDD" id="cd20293">
    <property type="entry name" value="cupin_HutD_N"/>
    <property type="match status" value="1"/>
</dbReference>
<evidence type="ECO:0008006" key="3">
    <source>
        <dbReference type="Google" id="ProtNLM"/>
    </source>
</evidence>
<sequence length="218" mass="22435">MNGSFIDRTPSGRLLPAAHYRTMPWRNGRGTTTEVALSAGTHSQGAGGRFLWRVSIADVPESGPFSTFPGYERIIAVVAGTGMELAVAGKGERGVAPVRLDQASAPFAFPGDAATDCRLIGGPIRDFNLILDRATTTGALSRLRLSSTPCSVPLAADTALLYALAGDLTVDAGKLGTWSVLAGDTLRLDRAAGPISIVANGAGHALLAAINPRANALG</sequence>
<dbReference type="InterPro" id="IPR010282">
    <property type="entry name" value="Uncharacterised_HutD/Ves"/>
</dbReference>
<proteinExistence type="predicted"/>
<dbReference type="PANTHER" id="PTHR37943">
    <property type="entry name" value="PROTEIN VES"/>
    <property type="match status" value="1"/>
</dbReference>
<reference evidence="1" key="1">
    <citation type="journal article" date="2014" name="Int. J. Syst. Evol. Microbiol.">
        <title>Complete genome sequence of Corynebacterium casei LMG S-19264T (=DSM 44701T), isolated from a smear-ripened cheese.</title>
        <authorList>
            <consortium name="US DOE Joint Genome Institute (JGI-PGF)"/>
            <person name="Walter F."/>
            <person name="Albersmeier A."/>
            <person name="Kalinowski J."/>
            <person name="Ruckert C."/>
        </authorList>
    </citation>
    <scope>NUCLEOTIDE SEQUENCE</scope>
    <source>
        <strain evidence="1">CGMCC 1.15725</strain>
    </source>
</reference>
<dbReference type="Proteomes" id="UP000646365">
    <property type="component" value="Unassembled WGS sequence"/>
</dbReference>
<dbReference type="Pfam" id="PF05962">
    <property type="entry name" value="HutD"/>
    <property type="match status" value="1"/>
</dbReference>
<reference evidence="1" key="2">
    <citation type="submission" date="2020-09" db="EMBL/GenBank/DDBJ databases">
        <authorList>
            <person name="Sun Q."/>
            <person name="Zhou Y."/>
        </authorList>
    </citation>
    <scope>NUCLEOTIDE SEQUENCE</scope>
    <source>
        <strain evidence="1">CGMCC 1.15725</strain>
    </source>
</reference>
<comment type="caution">
    <text evidence="1">The sequence shown here is derived from an EMBL/GenBank/DDBJ whole genome shotgun (WGS) entry which is preliminary data.</text>
</comment>
<name>A0A8J2YVE8_9PROT</name>
<dbReference type="InterPro" id="IPR014710">
    <property type="entry name" value="RmlC-like_jellyroll"/>
</dbReference>
<dbReference type="SUPFAM" id="SSF51182">
    <property type="entry name" value="RmlC-like cupins"/>
    <property type="match status" value="1"/>
</dbReference>
<dbReference type="PANTHER" id="PTHR37943:SF1">
    <property type="entry name" value="PROTEIN VES"/>
    <property type="match status" value="1"/>
</dbReference>
<dbReference type="EMBL" id="BMJQ01000009">
    <property type="protein sequence ID" value="GGF27716.1"/>
    <property type="molecule type" value="Genomic_DNA"/>
</dbReference>
<evidence type="ECO:0000313" key="1">
    <source>
        <dbReference type="EMBL" id="GGF27716.1"/>
    </source>
</evidence>
<protein>
    <recommendedName>
        <fullName evidence="3">HutD family protein</fullName>
    </recommendedName>
</protein>
<dbReference type="RefSeq" id="WP_229743808.1">
    <property type="nucleotide sequence ID" value="NZ_BMJQ01000009.1"/>
</dbReference>
<organism evidence="1 2">
    <name type="scientific">Aliidongia dinghuensis</name>
    <dbReference type="NCBI Taxonomy" id="1867774"/>
    <lineage>
        <taxon>Bacteria</taxon>
        <taxon>Pseudomonadati</taxon>
        <taxon>Pseudomonadota</taxon>
        <taxon>Alphaproteobacteria</taxon>
        <taxon>Rhodospirillales</taxon>
        <taxon>Dongiaceae</taxon>
        <taxon>Aliidongia</taxon>
    </lineage>
</organism>